<dbReference type="GO" id="GO:0006629">
    <property type="term" value="P:lipid metabolic process"/>
    <property type="evidence" value="ECO:0007669"/>
    <property type="project" value="InterPro"/>
</dbReference>
<name>A0A2I0KL58_PUNGR</name>
<accession>A0A2I0KL58</accession>
<evidence type="ECO:0000256" key="1">
    <source>
        <dbReference type="SAM" id="MobiDB-lite"/>
    </source>
</evidence>
<proteinExistence type="predicted"/>
<dbReference type="GO" id="GO:0008374">
    <property type="term" value="F:O-acyltransferase activity"/>
    <property type="evidence" value="ECO:0007669"/>
    <property type="project" value="InterPro"/>
</dbReference>
<dbReference type="InterPro" id="IPR044851">
    <property type="entry name" value="Wax_synthase"/>
</dbReference>
<keyword evidence="2" id="KW-1133">Transmembrane helix</keyword>
<keyword evidence="2" id="KW-0812">Transmembrane</keyword>
<feature type="transmembrane region" description="Helical" evidence="2">
    <location>
        <begin position="12"/>
        <end position="36"/>
    </location>
</feature>
<keyword evidence="4" id="KW-1185">Reference proteome</keyword>
<evidence type="ECO:0000313" key="4">
    <source>
        <dbReference type="Proteomes" id="UP000233551"/>
    </source>
</evidence>
<comment type="caution">
    <text evidence="3">The sequence shown here is derived from an EMBL/GenBank/DDBJ whole genome shotgun (WGS) entry which is preliminary data.</text>
</comment>
<sequence length="119" mass="12946">MSEYNDSIHPKVIYFLYCFHIYFTLNVSLALLAAAIRATFRMELEQQFNELHLTTSLQGRGGASIASSHVGGLLSLRVAARGDNQLHPRDQAAPSPNLGHQRVLPPSRHVPGGRAGGGK</sequence>
<dbReference type="STRING" id="22663.A0A2I0KL58"/>
<organism evidence="3 4">
    <name type="scientific">Punica granatum</name>
    <name type="common">Pomegranate</name>
    <dbReference type="NCBI Taxonomy" id="22663"/>
    <lineage>
        <taxon>Eukaryota</taxon>
        <taxon>Viridiplantae</taxon>
        <taxon>Streptophyta</taxon>
        <taxon>Embryophyta</taxon>
        <taxon>Tracheophyta</taxon>
        <taxon>Spermatophyta</taxon>
        <taxon>Magnoliopsida</taxon>
        <taxon>eudicotyledons</taxon>
        <taxon>Gunneridae</taxon>
        <taxon>Pentapetalae</taxon>
        <taxon>rosids</taxon>
        <taxon>malvids</taxon>
        <taxon>Myrtales</taxon>
        <taxon>Lythraceae</taxon>
        <taxon>Punica</taxon>
    </lineage>
</organism>
<dbReference type="EMBL" id="PGOL01000519">
    <property type="protein sequence ID" value="PKI69189.1"/>
    <property type="molecule type" value="Genomic_DNA"/>
</dbReference>
<dbReference type="PANTHER" id="PTHR31595:SF77">
    <property type="entry name" value="ACYL-COA--STEROL O-ACYLTRANSFERASE 1-LIKE"/>
    <property type="match status" value="1"/>
</dbReference>
<dbReference type="PANTHER" id="PTHR31595">
    <property type="entry name" value="LONG-CHAIN-ALCOHOL O-FATTY-ACYLTRANSFERASE 3-RELATED"/>
    <property type="match status" value="1"/>
</dbReference>
<protein>
    <submittedName>
        <fullName evidence="3">Uncharacterized protein</fullName>
    </submittedName>
</protein>
<evidence type="ECO:0000256" key="2">
    <source>
        <dbReference type="SAM" id="Phobius"/>
    </source>
</evidence>
<keyword evidence="2" id="KW-0472">Membrane</keyword>
<evidence type="ECO:0000313" key="3">
    <source>
        <dbReference type="EMBL" id="PKI69189.1"/>
    </source>
</evidence>
<dbReference type="AlphaFoldDB" id="A0A2I0KL58"/>
<reference evidence="3 4" key="1">
    <citation type="submission" date="2017-11" db="EMBL/GenBank/DDBJ databases">
        <title>De-novo sequencing of pomegranate (Punica granatum L.) genome.</title>
        <authorList>
            <person name="Akparov Z."/>
            <person name="Amiraslanov A."/>
            <person name="Hajiyeva S."/>
            <person name="Abbasov M."/>
            <person name="Kaur K."/>
            <person name="Hamwieh A."/>
            <person name="Solovyev V."/>
            <person name="Salamov A."/>
            <person name="Braich B."/>
            <person name="Kosarev P."/>
            <person name="Mahmoud A."/>
            <person name="Hajiyev E."/>
            <person name="Babayeva S."/>
            <person name="Izzatullayeva V."/>
            <person name="Mammadov A."/>
            <person name="Mammadov A."/>
            <person name="Sharifova S."/>
            <person name="Ojaghi J."/>
            <person name="Eynullazada K."/>
            <person name="Bayramov B."/>
            <person name="Abdulazimova A."/>
            <person name="Shahmuradov I."/>
        </authorList>
    </citation>
    <scope>NUCLEOTIDE SEQUENCE [LARGE SCALE GENOMIC DNA]</scope>
    <source>
        <strain evidence="4">cv. AG2017</strain>
        <tissue evidence="3">Leaf</tissue>
    </source>
</reference>
<dbReference type="Proteomes" id="UP000233551">
    <property type="component" value="Unassembled WGS sequence"/>
</dbReference>
<gene>
    <name evidence="3" type="ORF">CRG98_010394</name>
</gene>
<feature type="region of interest" description="Disordered" evidence="1">
    <location>
        <begin position="84"/>
        <end position="119"/>
    </location>
</feature>